<evidence type="ECO:0000256" key="4">
    <source>
        <dbReference type="ARBA" id="ARBA00023125"/>
    </source>
</evidence>
<feature type="domain" description="DNA mismatch repair proteins mutS family" evidence="6">
    <location>
        <begin position="518"/>
        <end position="534"/>
    </location>
</feature>
<evidence type="ECO:0000256" key="5">
    <source>
        <dbReference type="ARBA" id="ARBA00023204"/>
    </source>
</evidence>
<dbReference type="SUPFAM" id="SSF52540">
    <property type="entry name" value="P-loop containing nucleoside triphosphate hydrolases"/>
    <property type="match status" value="1"/>
</dbReference>
<dbReference type="PROSITE" id="PS00486">
    <property type="entry name" value="DNA_MISMATCH_REPAIR_2"/>
    <property type="match status" value="1"/>
</dbReference>
<dbReference type="Gene3D" id="3.40.50.300">
    <property type="entry name" value="P-loop containing nucleotide triphosphate hydrolases"/>
    <property type="match status" value="1"/>
</dbReference>
<keyword evidence="5" id="KW-0227">DNA damage</keyword>
<evidence type="ECO:0000313" key="7">
    <source>
        <dbReference type="EMBL" id="KAF6017211.1"/>
    </source>
</evidence>
<dbReference type="InterPro" id="IPR036187">
    <property type="entry name" value="DNA_mismatch_repair_MutS_sf"/>
</dbReference>
<dbReference type="OrthoDB" id="295033at2759"/>
<proteinExistence type="inferred from homology"/>
<dbReference type="Proteomes" id="UP000593567">
    <property type="component" value="Unassembled WGS sequence"/>
</dbReference>
<protein>
    <submittedName>
        <fullName evidence="7">MSH2</fullName>
    </submittedName>
</protein>
<dbReference type="GO" id="GO:0005524">
    <property type="term" value="F:ATP binding"/>
    <property type="evidence" value="ECO:0007669"/>
    <property type="project" value="UniProtKB-KW"/>
</dbReference>
<keyword evidence="3" id="KW-0067">ATP-binding</keyword>
<dbReference type="FunFam" id="3.40.50.300:FF:005021">
    <property type="entry name" value="Predicted protein"/>
    <property type="match status" value="1"/>
</dbReference>
<keyword evidence="5" id="KW-0234">DNA repair</keyword>
<evidence type="ECO:0000256" key="2">
    <source>
        <dbReference type="ARBA" id="ARBA00022741"/>
    </source>
</evidence>
<dbReference type="InterPro" id="IPR045076">
    <property type="entry name" value="MutS"/>
</dbReference>
<organism evidence="7 8">
    <name type="scientific">Bugula neritina</name>
    <name type="common">Brown bryozoan</name>
    <name type="synonym">Sertularia neritina</name>
    <dbReference type="NCBI Taxonomy" id="10212"/>
    <lineage>
        <taxon>Eukaryota</taxon>
        <taxon>Metazoa</taxon>
        <taxon>Spiralia</taxon>
        <taxon>Lophotrochozoa</taxon>
        <taxon>Bryozoa</taxon>
        <taxon>Gymnolaemata</taxon>
        <taxon>Cheilostomatida</taxon>
        <taxon>Flustrina</taxon>
        <taxon>Buguloidea</taxon>
        <taxon>Bugulidae</taxon>
        <taxon>Bugula</taxon>
    </lineage>
</organism>
<keyword evidence="4" id="KW-0238">DNA-binding</keyword>
<dbReference type="EMBL" id="VXIV02003423">
    <property type="protein sequence ID" value="KAF6017211.1"/>
    <property type="molecule type" value="Genomic_DNA"/>
</dbReference>
<dbReference type="PANTHER" id="PTHR11361:SF35">
    <property type="entry name" value="DNA MISMATCH REPAIR PROTEIN MSH2"/>
    <property type="match status" value="1"/>
</dbReference>
<dbReference type="Pfam" id="PF00488">
    <property type="entry name" value="MutS_V"/>
    <property type="match status" value="1"/>
</dbReference>
<dbReference type="SMART" id="SM00533">
    <property type="entry name" value="MUTSd"/>
    <property type="match status" value="1"/>
</dbReference>
<dbReference type="InterPro" id="IPR007696">
    <property type="entry name" value="DNA_mismatch_repair_MutS_core"/>
</dbReference>
<keyword evidence="2" id="KW-0547">Nucleotide-binding</keyword>
<dbReference type="SMART" id="SM00534">
    <property type="entry name" value="MUTSac"/>
    <property type="match status" value="1"/>
</dbReference>
<evidence type="ECO:0000313" key="8">
    <source>
        <dbReference type="Proteomes" id="UP000593567"/>
    </source>
</evidence>
<evidence type="ECO:0000256" key="3">
    <source>
        <dbReference type="ARBA" id="ARBA00022840"/>
    </source>
</evidence>
<comment type="caution">
    <text evidence="7">The sequence shown here is derived from an EMBL/GenBank/DDBJ whole genome shotgun (WGS) entry which is preliminary data.</text>
</comment>
<dbReference type="InterPro" id="IPR036678">
    <property type="entry name" value="MutS_con_dom_sf"/>
</dbReference>
<dbReference type="GO" id="GO:0030983">
    <property type="term" value="F:mismatched DNA binding"/>
    <property type="evidence" value="ECO:0007669"/>
    <property type="project" value="InterPro"/>
</dbReference>
<dbReference type="InterPro" id="IPR007861">
    <property type="entry name" value="DNA_mismatch_repair_MutS_clamp"/>
</dbReference>
<dbReference type="FunFam" id="1.10.1420.10:FF:000003">
    <property type="entry name" value="DNA mismatch repair protein"/>
    <property type="match status" value="1"/>
</dbReference>
<dbReference type="Gene3D" id="3.30.420.110">
    <property type="entry name" value="MutS, connector domain"/>
    <property type="match status" value="1"/>
</dbReference>
<dbReference type="GO" id="GO:0006298">
    <property type="term" value="P:mismatch repair"/>
    <property type="evidence" value="ECO:0007669"/>
    <property type="project" value="InterPro"/>
</dbReference>
<dbReference type="PANTHER" id="PTHR11361">
    <property type="entry name" value="DNA MISMATCH REPAIR PROTEIN MUTS FAMILY MEMBER"/>
    <property type="match status" value="1"/>
</dbReference>
<name>A0A7J7IUY0_BUGNE</name>
<keyword evidence="8" id="KW-1185">Reference proteome</keyword>
<evidence type="ECO:0000259" key="6">
    <source>
        <dbReference type="PROSITE" id="PS00486"/>
    </source>
</evidence>
<reference evidence="7" key="1">
    <citation type="submission" date="2020-06" db="EMBL/GenBank/DDBJ databases">
        <title>Draft genome of Bugula neritina, a colonial animal packing powerful symbionts and potential medicines.</title>
        <authorList>
            <person name="Rayko M."/>
        </authorList>
    </citation>
    <scope>NUCLEOTIDE SEQUENCE [LARGE SCALE GENOMIC DNA]</scope>
    <source>
        <strain evidence="7">Kwan_BN1</strain>
    </source>
</reference>
<dbReference type="Pfam" id="PF05192">
    <property type="entry name" value="MutS_III"/>
    <property type="match status" value="1"/>
</dbReference>
<dbReference type="SUPFAM" id="SSF48334">
    <property type="entry name" value="DNA repair protein MutS, domain III"/>
    <property type="match status" value="1"/>
</dbReference>
<dbReference type="Pfam" id="PF05190">
    <property type="entry name" value="MutS_IV"/>
    <property type="match status" value="1"/>
</dbReference>
<dbReference type="GO" id="GO:0006312">
    <property type="term" value="P:mitotic recombination"/>
    <property type="evidence" value="ECO:0007669"/>
    <property type="project" value="TreeGrafter"/>
</dbReference>
<dbReference type="GO" id="GO:0032301">
    <property type="term" value="C:MutSalpha complex"/>
    <property type="evidence" value="ECO:0007669"/>
    <property type="project" value="TreeGrafter"/>
</dbReference>
<dbReference type="AlphaFoldDB" id="A0A7J7IUY0"/>
<dbReference type="Gene3D" id="1.10.1420.10">
    <property type="match status" value="2"/>
</dbReference>
<dbReference type="GO" id="GO:0140664">
    <property type="term" value="F:ATP-dependent DNA damage sensor activity"/>
    <property type="evidence" value="ECO:0007669"/>
    <property type="project" value="InterPro"/>
</dbReference>
<sequence>MCTVGQSLTGDFAAKSITQDLERLVKRKSDVAVDALPEMEKKLAVECLAVLINYLDFMSDEANFNKFCLKTFDISRYVKLDTAVVKSLNLIPSTSDSKEMCLYKLLNNCKTVSGQRLLKQWILQPLVDVNKIEERLDLVEVFILDSLIRQTIHEQHLSSLPDFTKIAKKLSLGKATLQDCYRVYQGLSKLPDLDSTLDEYTGEHRVLMNSVLSSELKELITDLSKFSALIEEVLDMDSVKTMEFLVRADFEEALGEIGEQMKALEKGMDRELQKVASELGLEAGKALKLESSSHLGYFLRLTRKDEKLIRNNKNFQILDTKKDGVRFTNRKLSKLSPEHLELKRSYQKLQVDVVTEVIKVAGGYAESLYRIGDLVSQLDVVISLAIASTNATLPYVRPKMLPKGSGVAELKELRHPCLEAIDVDVIPNDCVFNAENSMFHIITGPNMGGKSTYIRSVALTFLMAQMGSFVPCESATVTVVDSIMCRVGAGDSQLKGISTFMAEMLESSAILKAASESSLIVIDELGRGTATYDGFGLAWGISHYIATELKCFTLFATHFHEMTALADEVPHVTNMHVSALAEMNQMTLLYKVLPGVCDQSFGLHVAKMVNFPERVLEYARHKSQQLEDVESHATLDSLSSQITEEVKCARRKERIESYDLLQGFSDRLKELSSSTPSDILTGVEAIKQEMLQHGNSFIRSLASC</sequence>
<dbReference type="PIRSF" id="PIRSF005813">
    <property type="entry name" value="MSH2"/>
    <property type="match status" value="1"/>
</dbReference>
<dbReference type="InterPro" id="IPR011184">
    <property type="entry name" value="DNA_mismatch_repair_Msh2"/>
</dbReference>
<comment type="similarity">
    <text evidence="1">Belongs to the DNA mismatch repair MutS family.</text>
</comment>
<dbReference type="InterPro" id="IPR000432">
    <property type="entry name" value="DNA_mismatch_repair_MutS_C"/>
</dbReference>
<accession>A0A7J7IUY0</accession>
<evidence type="ECO:0000256" key="1">
    <source>
        <dbReference type="ARBA" id="ARBA00006271"/>
    </source>
</evidence>
<dbReference type="InterPro" id="IPR027417">
    <property type="entry name" value="P-loop_NTPase"/>
</dbReference>
<gene>
    <name evidence="7" type="ORF">EB796_024486</name>
</gene>